<dbReference type="Proteomes" id="UP000238605">
    <property type="component" value="Unassembled WGS sequence"/>
</dbReference>
<dbReference type="RefSeq" id="WP_104300168.1">
    <property type="nucleotide sequence ID" value="NZ_PSNX01000001.1"/>
</dbReference>
<dbReference type="SUPFAM" id="SSF51430">
    <property type="entry name" value="NAD(P)-linked oxidoreductase"/>
    <property type="match status" value="1"/>
</dbReference>
<dbReference type="EMBL" id="PSNX01000001">
    <property type="protein sequence ID" value="PPE68123.1"/>
    <property type="molecule type" value="Genomic_DNA"/>
</dbReference>
<dbReference type="CDD" id="cd19092">
    <property type="entry name" value="AKR_BsYcsN_EcYdhF-like"/>
    <property type="match status" value="1"/>
</dbReference>
<dbReference type="OrthoDB" id="9768793at2"/>
<keyword evidence="1" id="KW-0521">NADP</keyword>
<evidence type="ECO:0000256" key="1">
    <source>
        <dbReference type="ARBA" id="ARBA00022857"/>
    </source>
</evidence>
<proteinExistence type="inferred from homology"/>
<dbReference type="PROSITE" id="PS51257">
    <property type="entry name" value="PROKAR_LIPOPROTEIN"/>
    <property type="match status" value="1"/>
</dbReference>
<protein>
    <submittedName>
        <fullName evidence="5">Oxidoreductase</fullName>
    </submittedName>
</protein>
<organism evidence="5 6">
    <name type="scientific">Caldimonas caldifontis</name>
    <dbReference type="NCBI Taxonomy" id="1452508"/>
    <lineage>
        <taxon>Bacteria</taxon>
        <taxon>Pseudomonadati</taxon>
        <taxon>Pseudomonadota</taxon>
        <taxon>Betaproteobacteria</taxon>
        <taxon>Burkholderiales</taxon>
        <taxon>Sphaerotilaceae</taxon>
        <taxon>Caldimonas</taxon>
    </lineage>
</organism>
<evidence type="ECO:0000313" key="6">
    <source>
        <dbReference type="Proteomes" id="UP000238605"/>
    </source>
</evidence>
<dbReference type="InterPro" id="IPR036812">
    <property type="entry name" value="NAD(P)_OxRdtase_dom_sf"/>
</dbReference>
<sequence length="294" mass="32718">MKPAMPALLSPIVAGCWRLDQWGWTPQERLRWIEQCVELGVTSFDHADIYGGYTVEALFGEALALAPQLRNRLQLVSKCGIQLVSPQRPQHRVKAYDSSRAHIVASVEHSLKTLRTDHLDLLLLHRPDPLLDADEVAEAFEHLRAAGKVKRFGVSNYSPEQFELLASRTSLVTNQVECSLLHLVPLHDGSFDQMQRLRLSPMIWSPLAGGRIFSGNGETEQRVRSALEAVAREHGCSAATVAHAWLLRLPCRPHPIVGSRRIEAMREAVAALSLRLDAPTWHALWSASTGHPVP</sequence>
<comment type="caution">
    <text evidence="5">The sequence shown here is derived from an EMBL/GenBank/DDBJ whole genome shotgun (WGS) entry which is preliminary data.</text>
</comment>
<evidence type="ECO:0000313" key="5">
    <source>
        <dbReference type="EMBL" id="PPE68123.1"/>
    </source>
</evidence>
<name>A0A2S5SZB7_9BURK</name>
<gene>
    <name evidence="5" type="ORF">C1704_01225</name>
</gene>
<reference evidence="5 6" key="1">
    <citation type="submission" date="2018-02" db="EMBL/GenBank/DDBJ databases">
        <title>Reclassifiation of [Polyangium] brachysporum DSM 7029 as Guopingzhaonella breviflexa gen. nov., sp. nov., a member of the family Comamonadaceae.</title>
        <authorList>
            <person name="Tang B."/>
        </authorList>
    </citation>
    <scope>NUCLEOTIDE SEQUENCE [LARGE SCALE GENOMIC DNA]</scope>
    <source>
        <strain evidence="5 6">BCRC 80649</strain>
    </source>
</reference>
<dbReference type="PANTHER" id="PTHR43364">
    <property type="entry name" value="NADH-SPECIFIC METHYLGLYOXAL REDUCTASE-RELATED"/>
    <property type="match status" value="1"/>
</dbReference>
<dbReference type="GO" id="GO:0016491">
    <property type="term" value="F:oxidoreductase activity"/>
    <property type="evidence" value="ECO:0007669"/>
    <property type="project" value="UniProtKB-KW"/>
</dbReference>
<keyword evidence="2" id="KW-0560">Oxidoreductase</keyword>
<dbReference type="AlphaFoldDB" id="A0A2S5SZB7"/>
<dbReference type="Gene3D" id="3.20.20.100">
    <property type="entry name" value="NADP-dependent oxidoreductase domain"/>
    <property type="match status" value="1"/>
</dbReference>
<dbReference type="GO" id="GO:0005829">
    <property type="term" value="C:cytosol"/>
    <property type="evidence" value="ECO:0007669"/>
    <property type="project" value="TreeGrafter"/>
</dbReference>
<dbReference type="InterPro" id="IPR023210">
    <property type="entry name" value="NADP_OxRdtase_dom"/>
</dbReference>
<dbReference type="FunFam" id="3.20.20.100:FF:000008">
    <property type="entry name" value="Aldo/keto reductase family oxidoreductase"/>
    <property type="match status" value="1"/>
</dbReference>
<evidence type="ECO:0000256" key="2">
    <source>
        <dbReference type="ARBA" id="ARBA00023002"/>
    </source>
</evidence>
<evidence type="ECO:0000256" key="3">
    <source>
        <dbReference type="ARBA" id="ARBA00038157"/>
    </source>
</evidence>
<comment type="similarity">
    <text evidence="3">Belongs to the aldo/keto reductase family. Aldo/keto reductase 2 subfamily.</text>
</comment>
<dbReference type="InterPro" id="IPR050523">
    <property type="entry name" value="AKR_Detox_Biosynth"/>
</dbReference>
<evidence type="ECO:0000259" key="4">
    <source>
        <dbReference type="Pfam" id="PF00248"/>
    </source>
</evidence>
<feature type="domain" description="NADP-dependent oxidoreductase" evidence="4">
    <location>
        <begin position="11"/>
        <end position="283"/>
    </location>
</feature>
<dbReference type="Pfam" id="PF00248">
    <property type="entry name" value="Aldo_ket_red"/>
    <property type="match status" value="1"/>
</dbReference>
<dbReference type="PANTHER" id="PTHR43364:SF1">
    <property type="entry name" value="OXIDOREDUCTASE YDHF"/>
    <property type="match status" value="1"/>
</dbReference>
<keyword evidence="6" id="KW-1185">Reference proteome</keyword>
<accession>A0A2S5SZB7</accession>